<reference evidence="4 7" key="2">
    <citation type="submission" date="2018-02" db="EMBL/GenBank/DDBJ databases">
        <title>Genomic Encyclopedia of Archaeal and Bacterial Type Strains, Phase II (KMG-II): from individual species to whole genera.</title>
        <authorList>
            <person name="Goeker M."/>
        </authorList>
    </citation>
    <scope>NUCLEOTIDE SEQUENCE [LARGE SCALE GENOMIC DNA]</scope>
    <source>
        <strain evidence="4 7">DSM 21165</strain>
    </source>
</reference>
<evidence type="ECO:0000313" key="4">
    <source>
        <dbReference type="EMBL" id="PQV46960.1"/>
    </source>
</evidence>
<dbReference type="EMBL" id="PVEO01000008">
    <property type="protein sequence ID" value="PQV46960.1"/>
    <property type="molecule type" value="Genomic_DNA"/>
</dbReference>
<keyword evidence="6" id="KW-1185">Reference proteome</keyword>
<reference evidence="6" key="1">
    <citation type="journal article" date="2014" name="Genome Announc.">
        <title>Draft Genome Sequence of Marine Flavobacterium Jejuia pallidilutea Strain 11shimoA1 and Pigmentation Mutants.</title>
        <authorList>
            <person name="Takatani N."/>
            <person name="Nakanishi M."/>
            <person name="Meirelles P."/>
            <person name="Mino S."/>
            <person name="Suda W."/>
            <person name="Oshima K."/>
            <person name="Hattori M."/>
            <person name="Ohkuma M."/>
            <person name="Hosokawa M."/>
            <person name="Miyashita K."/>
            <person name="Thompson F.L."/>
            <person name="Niwa A."/>
            <person name="Sawabe T."/>
            <person name="Sawabe T."/>
        </authorList>
    </citation>
    <scope>NUCLEOTIDE SEQUENCE [LARGE SCALE GENOMIC DNA]</scope>
    <source>
        <strain evidence="6">JCM 19538</strain>
    </source>
</reference>
<dbReference type="EMBL" id="BBNS01000017">
    <property type="protein sequence ID" value="GAL71947.1"/>
    <property type="molecule type" value="Genomic_DNA"/>
</dbReference>
<dbReference type="InterPro" id="IPR036567">
    <property type="entry name" value="RHF-like"/>
</dbReference>
<evidence type="ECO:0000313" key="1">
    <source>
        <dbReference type="EMBL" id="GAL68476.1"/>
    </source>
</evidence>
<name>A0A090VUV1_9FLAO</name>
<dbReference type="Proteomes" id="UP000029646">
    <property type="component" value="Unassembled WGS sequence"/>
</dbReference>
<dbReference type="AlphaFoldDB" id="A0A090VUV1"/>
<dbReference type="EMBL" id="BBNY01000015">
    <property type="protein sequence ID" value="GAL89597.1"/>
    <property type="molecule type" value="Genomic_DNA"/>
</dbReference>
<comment type="caution">
    <text evidence="1">The sequence shown here is derived from an EMBL/GenBank/DDBJ whole genome shotgun (WGS) entry which is preliminary data.</text>
</comment>
<evidence type="ECO:0000313" key="3">
    <source>
        <dbReference type="EMBL" id="GAL89597.1"/>
    </source>
</evidence>
<evidence type="ECO:0000313" key="6">
    <source>
        <dbReference type="Proteomes" id="UP000030184"/>
    </source>
</evidence>
<dbReference type="EMBL" id="BBNR01000020">
    <property type="protein sequence ID" value="GAL68476.1"/>
    <property type="molecule type" value="Genomic_DNA"/>
</dbReference>
<accession>A0A090VUV1</accession>
<protein>
    <submittedName>
        <fullName evidence="4">Putative sigma-54 modulation protein</fullName>
    </submittedName>
</protein>
<gene>
    <name evidence="4" type="ORF">CLV33_108117</name>
    <name evidence="1" type="ORF">JCM19301_119</name>
    <name evidence="2" type="ORF">JCM19302_454</name>
    <name evidence="3" type="ORF">JCM19538_579</name>
</gene>
<dbReference type="InterPro" id="IPR003489">
    <property type="entry name" value="RHF/RaiA"/>
</dbReference>
<dbReference type="RefSeq" id="WP_042245696.1">
    <property type="nucleotide sequence ID" value="NZ_BBNR01000020.1"/>
</dbReference>
<dbReference type="Gene3D" id="3.30.160.100">
    <property type="entry name" value="Ribosome hibernation promotion factor-like"/>
    <property type="match status" value="1"/>
</dbReference>
<evidence type="ECO:0000313" key="5">
    <source>
        <dbReference type="Proteomes" id="UP000029641"/>
    </source>
</evidence>
<dbReference type="SUPFAM" id="SSF69754">
    <property type="entry name" value="Ribosome binding protein Y (YfiA homologue)"/>
    <property type="match status" value="1"/>
</dbReference>
<evidence type="ECO:0000313" key="2">
    <source>
        <dbReference type="EMBL" id="GAL71947.1"/>
    </source>
</evidence>
<dbReference type="STRING" id="504487.JCM19538_579"/>
<evidence type="ECO:0000313" key="7">
    <source>
        <dbReference type="Proteomes" id="UP000251545"/>
    </source>
</evidence>
<dbReference type="eggNOG" id="COG1544">
    <property type="taxonomic scope" value="Bacteria"/>
</dbReference>
<dbReference type="Proteomes" id="UP000251545">
    <property type="component" value="Unassembled WGS sequence"/>
</dbReference>
<organism evidence="1 5">
    <name type="scientific">Jejuia pallidilutea</name>
    <dbReference type="NCBI Taxonomy" id="504487"/>
    <lineage>
        <taxon>Bacteria</taxon>
        <taxon>Pseudomonadati</taxon>
        <taxon>Bacteroidota</taxon>
        <taxon>Flavobacteriia</taxon>
        <taxon>Flavobacteriales</taxon>
        <taxon>Flavobacteriaceae</taxon>
        <taxon>Jejuia</taxon>
    </lineage>
</organism>
<dbReference type="OrthoDB" id="9808702at2"/>
<sequence>MTVNFQYVDVDVSETLSAFTEEKLEKLFNKYEFLISAMVYFKQDENSHDAGKICNIELSLPGPRIFATSNEHNFEVAVRETISDLERQLKKRKEIFKTH</sequence>
<dbReference type="Proteomes" id="UP000030184">
    <property type="component" value="Unassembled WGS sequence"/>
</dbReference>
<dbReference type="CDD" id="cd00552">
    <property type="entry name" value="RaiA"/>
    <property type="match status" value="1"/>
</dbReference>
<proteinExistence type="predicted"/>
<dbReference type="Proteomes" id="UP000029641">
    <property type="component" value="Unassembled WGS sequence"/>
</dbReference>
<dbReference type="NCBIfam" id="TIGR00741">
    <property type="entry name" value="yfiA"/>
    <property type="match status" value="1"/>
</dbReference>
<dbReference type="Pfam" id="PF02482">
    <property type="entry name" value="Ribosomal_S30AE"/>
    <property type="match status" value="1"/>
</dbReference>